<evidence type="ECO:0000256" key="1">
    <source>
        <dbReference type="ARBA" id="ARBA00005194"/>
    </source>
</evidence>
<dbReference type="Proteomes" id="UP000000851">
    <property type="component" value="Chromosome"/>
</dbReference>
<dbReference type="SUPFAM" id="SSF51230">
    <property type="entry name" value="Single hybrid motif"/>
    <property type="match status" value="1"/>
</dbReference>
<evidence type="ECO:0000256" key="6">
    <source>
        <dbReference type="ARBA" id="ARBA00023160"/>
    </source>
</evidence>
<feature type="compositionally biased region" description="Low complexity" evidence="9">
    <location>
        <begin position="90"/>
        <end position="111"/>
    </location>
</feature>
<dbReference type="KEGG" id="cai:Caci_1092"/>
<dbReference type="InterPro" id="IPR001249">
    <property type="entry name" value="AcCoA_biotinCC"/>
</dbReference>
<keyword evidence="6 8" id="KW-0275">Fatty acid biosynthesis</keyword>
<dbReference type="InterPro" id="IPR011053">
    <property type="entry name" value="Single_hybrid_motif"/>
</dbReference>
<keyword evidence="7 8" id="KW-0092">Biotin</keyword>
<dbReference type="PROSITE" id="PS00188">
    <property type="entry name" value="BIOTIN"/>
    <property type="match status" value="1"/>
</dbReference>
<evidence type="ECO:0000256" key="5">
    <source>
        <dbReference type="ARBA" id="ARBA00023098"/>
    </source>
</evidence>
<dbReference type="GO" id="GO:0009317">
    <property type="term" value="C:acetyl-CoA carboxylase complex"/>
    <property type="evidence" value="ECO:0007669"/>
    <property type="project" value="InterPro"/>
</dbReference>
<sequence length="203" mass="21037">MTTEVRDESAKNGVVRRHSAGMMRPAAVTAVGAELADLEAMCHHIADLARTRTEAPSRIRVEHLGTALEIEWPSPVAKVVSAVGAGPYRGPDSGSHGSGPGATEAAESAATHTDPPVADDGLQRVCAPMIGTFYHSPEPGAPPFVAVGDTVVPGQQIGILEVMKMMSPVEAHIAGIVREILVPDGGSVEFQQPLLAVESVGGR</sequence>
<dbReference type="AlphaFoldDB" id="C7Q5S1"/>
<dbReference type="HOGENOM" id="CLU_016733_3_1_11"/>
<evidence type="ECO:0000256" key="4">
    <source>
        <dbReference type="ARBA" id="ARBA00022832"/>
    </source>
</evidence>
<dbReference type="Gene3D" id="2.40.50.100">
    <property type="match status" value="1"/>
</dbReference>
<evidence type="ECO:0000256" key="9">
    <source>
        <dbReference type="SAM" id="MobiDB-lite"/>
    </source>
</evidence>
<evidence type="ECO:0000256" key="8">
    <source>
        <dbReference type="RuleBase" id="RU364072"/>
    </source>
</evidence>
<dbReference type="Pfam" id="PF00364">
    <property type="entry name" value="Biotin_lipoyl"/>
    <property type="match status" value="1"/>
</dbReference>
<dbReference type="InParanoid" id="C7Q5S1"/>
<dbReference type="EMBL" id="CP001700">
    <property type="protein sequence ID" value="ACU70018.1"/>
    <property type="molecule type" value="Genomic_DNA"/>
</dbReference>
<dbReference type="STRING" id="479433.Caci_1092"/>
<reference evidence="11 12" key="1">
    <citation type="journal article" date="2009" name="Stand. Genomic Sci.">
        <title>Complete genome sequence of Catenulispora acidiphila type strain (ID 139908).</title>
        <authorList>
            <person name="Copeland A."/>
            <person name="Lapidus A."/>
            <person name="Glavina Del Rio T."/>
            <person name="Nolan M."/>
            <person name="Lucas S."/>
            <person name="Chen F."/>
            <person name="Tice H."/>
            <person name="Cheng J.F."/>
            <person name="Bruce D."/>
            <person name="Goodwin L."/>
            <person name="Pitluck S."/>
            <person name="Mikhailova N."/>
            <person name="Pati A."/>
            <person name="Ivanova N."/>
            <person name="Mavromatis K."/>
            <person name="Chen A."/>
            <person name="Palaniappan K."/>
            <person name="Chain P."/>
            <person name="Land M."/>
            <person name="Hauser L."/>
            <person name="Chang Y.J."/>
            <person name="Jeffries C.D."/>
            <person name="Chertkov O."/>
            <person name="Brettin T."/>
            <person name="Detter J.C."/>
            <person name="Han C."/>
            <person name="Ali Z."/>
            <person name="Tindall B.J."/>
            <person name="Goker M."/>
            <person name="Bristow J."/>
            <person name="Eisen J.A."/>
            <person name="Markowitz V."/>
            <person name="Hugenholtz P."/>
            <person name="Kyrpides N.C."/>
            <person name="Klenk H.P."/>
        </authorList>
    </citation>
    <scope>NUCLEOTIDE SEQUENCE [LARGE SCALE GENOMIC DNA]</scope>
    <source>
        <strain evidence="12">DSM 44928 / JCM 14897 / NBRC 102108 / NRRL B-24433 / ID139908</strain>
    </source>
</reference>
<comment type="pathway">
    <text evidence="1 8">Lipid metabolism; fatty acid biosynthesis.</text>
</comment>
<dbReference type="InterPro" id="IPR001882">
    <property type="entry name" value="Biotin_BS"/>
</dbReference>
<dbReference type="UniPathway" id="UPA00094"/>
<evidence type="ECO:0000313" key="11">
    <source>
        <dbReference type="EMBL" id="ACU70018.1"/>
    </source>
</evidence>
<dbReference type="CDD" id="cd06850">
    <property type="entry name" value="biotinyl_domain"/>
    <property type="match status" value="1"/>
</dbReference>
<evidence type="ECO:0000313" key="12">
    <source>
        <dbReference type="Proteomes" id="UP000000851"/>
    </source>
</evidence>
<evidence type="ECO:0000259" key="10">
    <source>
        <dbReference type="PROSITE" id="PS50968"/>
    </source>
</evidence>
<accession>C7Q5S1</accession>
<dbReference type="PANTHER" id="PTHR45266">
    <property type="entry name" value="OXALOACETATE DECARBOXYLASE ALPHA CHAIN"/>
    <property type="match status" value="1"/>
</dbReference>
<gene>
    <name evidence="11" type="ordered locus">Caci_1092</name>
</gene>
<evidence type="ECO:0000256" key="3">
    <source>
        <dbReference type="ARBA" id="ARBA00022516"/>
    </source>
</evidence>
<name>C7Q5S1_CATAD</name>
<keyword evidence="3 8" id="KW-0444">Lipid biosynthesis</keyword>
<dbReference type="InterPro" id="IPR050709">
    <property type="entry name" value="Biotin_Carboxyl_Carrier/Decarb"/>
</dbReference>
<dbReference type="PANTHER" id="PTHR45266:SF3">
    <property type="entry name" value="OXALOACETATE DECARBOXYLASE ALPHA CHAIN"/>
    <property type="match status" value="1"/>
</dbReference>
<dbReference type="RefSeq" id="WP_012785312.1">
    <property type="nucleotide sequence ID" value="NC_013131.1"/>
</dbReference>
<feature type="region of interest" description="Disordered" evidence="9">
    <location>
        <begin position="88"/>
        <end position="117"/>
    </location>
</feature>
<proteinExistence type="predicted"/>
<dbReference type="PROSITE" id="PS50968">
    <property type="entry name" value="BIOTINYL_LIPOYL"/>
    <property type="match status" value="1"/>
</dbReference>
<keyword evidence="12" id="KW-1185">Reference proteome</keyword>
<comment type="function">
    <text evidence="8">This protein is a component of the acetyl coenzyme A carboxylase complex; first, biotin carboxylase catalyzes the carboxylation of the carrier protein and then the transcarboxylase transfers the carboxyl group to form malonyl-CoA.</text>
</comment>
<dbReference type="InterPro" id="IPR000089">
    <property type="entry name" value="Biotin_lipoyl"/>
</dbReference>
<dbReference type="GO" id="GO:0003989">
    <property type="term" value="F:acetyl-CoA carboxylase activity"/>
    <property type="evidence" value="ECO:0007669"/>
    <property type="project" value="InterPro"/>
</dbReference>
<dbReference type="PRINTS" id="PR01071">
    <property type="entry name" value="ACOABIOTINCC"/>
</dbReference>
<organism evidence="11 12">
    <name type="scientific">Catenulispora acidiphila (strain DSM 44928 / JCM 14897 / NBRC 102108 / NRRL B-24433 / ID139908)</name>
    <dbReference type="NCBI Taxonomy" id="479433"/>
    <lineage>
        <taxon>Bacteria</taxon>
        <taxon>Bacillati</taxon>
        <taxon>Actinomycetota</taxon>
        <taxon>Actinomycetes</taxon>
        <taxon>Catenulisporales</taxon>
        <taxon>Catenulisporaceae</taxon>
        <taxon>Catenulispora</taxon>
    </lineage>
</organism>
<dbReference type="GO" id="GO:0006633">
    <property type="term" value="P:fatty acid biosynthetic process"/>
    <property type="evidence" value="ECO:0007669"/>
    <property type="project" value="UniProtKB-UniPathway"/>
</dbReference>
<feature type="domain" description="Lipoyl-binding" evidence="10">
    <location>
        <begin position="122"/>
        <end position="198"/>
    </location>
</feature>
<keyword evidence="4 8" id="KW-0276">Fatty acid metabolism</keyword>
<protein>
    <recommendedName>
        <fullName evidence="2 8">Biotin carboxyl carrier protein of acetyl-CoA carboxylase</fullName>
    </recommendedName>
</protein>
<keyword evidence="5 8" id="KW-0443">Lipid metabolism</keyword>
<evidence type="ECO:0000256" key="7">
    <source>
        <dbReference type="ARBA" id="ARBA00023267"/>
    </source>
</evidence>
<dbReference type="eggNOG" id="COG0511">
    <property type="taxonomic scope" value="Bacteria"/>
</dbReference>
<evidence type="ECO:0000256" key="2">
    <source>
        <dbReference type="ARBA" id="ARBA00017562"/>
    </source>
</evidence>